<evidence type="ECO:0000313" key="2">
    <source>
        <dbReference type="EMBL" id="GEN79856.1"/>
    </source>
</evidence>
<proteinExistence type="predicted"/>
<keyword evidence="1" id="KW-1133">Transmembrane helix</keyword>
<keyword evidence="3" id="KW-1185">Reference proteome</keyword>
<evidence type="ECO:0008006" key="4">
    <source>
        <dbReference type="Google" id="ProtNLM"/>
    </source>
</evidence>
<keyword evidence="1" id="KW-0812">Transmembrane</keyword>
<reference evidence="2 3" key="1">
    <citation type="submission" date="2019-07" db="EMBL/GenBank/DDBJ databases">
        <title>Whole genome shotgun sequence of Actinotalea fermentans NBRC 105374.</title>
        <authorList>
            <person name="Hosoyama A."/>
            <person name="Uohara A."/>
            <person name="Ohji S."/>
            <person name="Ichikawa N."/>
        </authorList>
    </citation>
    <scope>NUCLEOTIDE SEQUENCE [LARGE SCALE GENOMIC DNA]</scope>
    <source>
        <strain evidence="2 3">NBRC 105374</strain>
    </source>
</reference>
<accession>A0A511YXI9</accession>
<dbReference type="InterPro" id="IPR036259">
    <property type="entry name" value="MFS_trans_sf"/>
</dbReference>
<comment type="caution">
    <text evidence="2">The sequence shown here is derived from an EMBL/GenBank/DDBJ whole genome shotgun (WGS) entry which is preliminary data.</text>
</comment>
<feature type="transmembrane region" description="Helical" evidence="1">
    <location>
        <begin position="92"/>
        <end position="112"/>
    </location>
</feature>
<sequence length="118" mass="11718">MLTRAAYPLAWALVALAPQSTAGTLLLLLALIIQGLAAGAENANEMALWQSLTPDGVLGRANATRRSANRTAAAVGALGGGFAVGQLGDRPTLVAVAVVFAGAAAIAALSPVRDARAS</sequence>
<dbReference type="RefSeq" id="WP_052113403.1">
    <property type="nucleotide sequence ID" value="NZ_BJYK01000004.1"/>
</dbReference>
<organism evidence="2 3">
    <name type="scientific">Actinotalea fermentans</name>
    <dbReference type="NCBI Taxonomy" id="43671"/>
    <lineage>
        <taxon>Bacteria</taxon>
        <taxon>Bacillati</taxon>
        <taxon>Actinomycetota</taxon>
        <taxon>Actinomycetes</taxon>
        <taxon>Micrococcales</taxon>
        <taxon>Cellulomonadaceae</taxon>
        <taxon>Actinotalea</taxon>
    </lineage>
</organism>
<protein>
    <recommendedName>
        <fullName evidence="4">Major facilitator superfamily (MFS) profile domain-containing protein</fullName>
    </recommendedName>
</protein>
<dbReference type="Gene3D" id="1.20.1250.20">
    <property type="entry name" value="MFS general substrate transporter like domains"/>
    <property type="match status" value="1"/>
</dbReference>
<evidence type="ECO:0000256" key="1">
    <source>
        <dbReference type="SAM" id="Phobius"/>
    </source>
</evidence>
<keyword evidence="1" id="KW-0472">Membrane</keyword>
<dbReference type="Proteomes" id="UP000321484">
    <property type="component" value="Unassembled WGS sequence"/>
</dbReference>
<dbReference type="EMBL" id="BJYK01000004">
    <property type="protein sequence ID" value="GEN79856.1"/>
    <property type="molecule type" value="Genomic_DNA"/>
</dbReference>
<name>A0A511YXI9_9CELL</name>
<evidence type="ECO:0000313" key="3">
    <source>
        <dbReference type="Proteomes" id="UP000321484"/>
    </source>
</evidence>
<dbReference type="SUPFAM" id="SSF103473">
    <property type="entry name" value="MFS general substrate transporter"/>
    <property type="match status" value="1"/>
</dbReference>
<dbReference type="AlphaFoldDB" id="A0A511YXI9"/>
<gene>
    <name evidence="2" type="ORF">AFE02nite_15900</name>
</gene>